<name>A0A9P6APS0_9AGAM</name>
<dbReference type="GO" id="GO:0045292">
    <property type="term" value="P:mRNA cis splicing, via spliceosome"/>
    <property type="evidence" value="ECO:0007669"/>
    <property type="project" value="TreeGrafter"/>
</dbReference>
<evidence type="ECO:0000256" key="2">
    <source>
        <dbReference type="ARBA" id="ARBA00006076"/>
    </source>
</evidence>
<comment type="subcellular location">
    <subcellularLocation>
        <location evidence="1">Nucleus</location>
    </subcellularLocation>
</comment>
<comment type="caution">
    <text evidence="8">The sequence shown here is derived from an EMBL/GenBank/DDBJ whole genome shotgun (WGS) entry which is preliminary data.</text>
</comment>
<keyword evidence="5" id="KW-0539">Nucleus</keyword>
<dbReference type="PANTHER" id="PTHR14152:SF5">
    <property type="entry name" value="U4_U6.U5 TRI-SNRNP-ASSOCIATED PROTEIN 1"/>
    <property type="match status" value="1"/>
</dbReference>
<evidence type="ECO:0000313" key="8">
    <source>
        <dbReference type="EMBL" id="KAF9509809.1"/>
    </source>
</evidence>
<feature type="region of interest" description="Disordered" evidence="7">
    <location>
        <begin position="454"/>
        <end position="474"/>
    </location>
</feature>
<dbReference type="GO" id="GO:0046540">
    <property type="term" value="C:U4/U6 x U5 tri-snRNP complex"/>
    <property type="evidence" value="ECO:0007669"/>
    <property type="project" value="InterPro"/>
</dbReference>
<dbReference type="InterPro" id="IPR005011">
    <property type="entry name" value="SNU66/SART1"/>
</dbReference>
<evidence type="ECO:0008006" key="10">
    <source>
        <dbReference type="Google" id="ProtNLM"/>
    </source>
</evidence>
<feature type="compositionally biased region" description="Basic and acidic residues" evidence="7">
    <location>
        <begin position="347"/>
        <end position="369"/>
    </location>
</feature>
<accession>A0A9P6APS0</accession>
<evidence type="ECO:0000256" key="6">
    <source>
        <dbReference type="SAM" id="Coils"/>
    </source>
</evidence>
<dbReference type="Pfam" id="PF03343">
    <property type="entry name" value="SART-1"/>
    <property type="match status" value="1"/>
</dbReference>
<gene>
    <name evidence="8" type="ORF">BS47DRAFT_1320065</name>
</gene>
<feature type="region of interest" description="Disordered" evidence="7">
    <location>
        <begin position="717"/>
        <end position="787"/>
    </location>
</feature>
<dbReference type="PANTHER" id="PTHR14152">
    <property type="entry name" value="SQUAMOUS CELL CARCINOMA ANTIGEN RECOGNISED BY CYTOTOXIC T LYMPHOCYTES"/>
    <property type="match status" value="1"/>
</dbReference>
<keyword evidence="3" id="KW-0507">mRNA processing</keyword>
<dbReference type="AlphaFoldDB" id="A0A9P6APS0"/>
<sequence>MESSISLEETNKIRVRLGLKPLVDDGAPVDTKEKEANDNFAANKERELQAKKKSRNKRELNRKLVGATLGDADDDVDDTVKWIKKSKKREKELAAKRSAEIDGLDKLYQEYTEKDLAGLKVSHDLDALQEGEDRILTLKDSRILDNEEDELHNVELAEAEKDAKRHELKTKRRDYTGYDDDEFEPGMQGTKRAVLAKYDEDIDGPTRTDFRLGGGAPVGSVERPAKVDTGTTISVNKSLLSIDYTKNIGTSDYLQEGDIGFKKPKTKKKRSTRRPAETEVAPLAEIPATNLAGEDAIGMEIDVKPELPNLDTNFVDDDDLQAVLARSRRRKVRKLKTSPEEIATKVAAERAAEEETQKLGQETTDKTENDGLTFDDTSEFVRAISYTPAPLRDSIIIKIDTSHMHDADEDNDQREAGDEILTELEADAIKEEEMEEEDETDAMLRTIEDAIKSSEVKTEGNEGPPADQIGTSNEQTFGAGMASTLNILRQQGIIPPPSSETREREHTQLNRDRWLAEHRYRLAQRELERLRSRSTGKDQATREYENRQREQQEAREALEAFKDYKPDVDIKYHDEFGRVLTTKEAWKALSHKFHGKGSGRMKTEKRLKRIAEEKKREAMGSGDTPLSMNAAFQIRQERAGQAHMVLSVGNRGAVPQATEFLDSGLISKKEKGKGKKKDTSKGITPAIDMTGFTATTLPGSGTPLGANISSGAVISALPTTSSDSPGPGAKSGFTRVIGETSGGVSGAASPGSIEDRGKVQFGFGSFGSTQKRKAVEDGDDGPAAKRR</sequence>
<keyword evidence="6" id="KW-0175">Coiled coil</keyword>
<evidence type="ECO:0000313" key="9">
    <source>
        <dbReference type="Proteomes" id="UP000886523"/>
    </source>
</evidence>
<evidence type="ECO:0000256" key="5">
    <source>
        <dbReference type="ARBA" id="ARBA00023242"/>
    </source>
</evidence>
<keyword evidence="9" id="KW-1185">Reference proteome</keyword>
<protein>
    <recommendedName>
        <fullName evidence="10">SART-1 protein</fullName>
    </recommendedName>
</protein>
<feature type="compositionally biased region" description="Basic and acidic residues" evidence="7">
    <location>
        <begin position="30"/>
        <end position="50"/>
    </location>
</feature>
<dbReference type="Pfam" id="PF19252">
    <property type="entry name" value="HIND"/>
    <property type="match status" value="1"/>
</dbReference>
<feature type="region of interest" description="Disordered" evidence="7">
    <location>
        <begin position="530"/>
        <end position="552"/>
    </location>
</feature>
<keyword evidence="4" id="KW-0508">mRNA splicing</keyword>
<proteinExistence type="inferred from homology"/>
<feature type="coiled-coil region" evidence="6">
    <location>
        <begin position="144"/>
        <end position="174"/>
    </location>
</feature>
<dbReference type="EMBL" id="MU129028">
    <property type="protein sequence ID" value="KAF9509809.1"/>
    <property type="molecule type" value="Genomic_DNA"/>
</dbReference>
<evidence type="ECO:0000256" key="7">
    <source>
        <dbReference type="SAM" id="MobiDB-lite"/>
    </source>
</evidence>
<evidence type="ECO:0000256" key="1">
    <source>
        <dbReference type="ARBA" id="ARBA00004123"/>
    </source>
</evidence>
<feature type="region of interest" description="Disordered" evidence="7">
    <location>
        <begin position="23"/>
        <end position="61"/>
    </location>
</feature>
<dbReference type="InterPro" id="IPR045347">
    <property type="entry name" value="HIND"/>
</dbReference>
<dbReference type="GO" id="GO:0000481">
    <property type="term" value="P:maturation of 5S rRNA"/>
    <property type="evidence" value="ECO:0007669"/>
    <property type="project" value="TreeGrafter"/>
</dbReference>
<reference evidence="8" key="1">
    <citation type="journal article" date="2020" name="Nat. Commun.">
        <title>Large-scale genome sequencing of mycorrhizal fungi provides insights into the early evolution of symbiotic traits.</title>
        <authorList>
            <person name="Miyauchi S."/>
            <person name="Kiss E."/>
            <person name="Kuo A."/>
            <person name="Drula E."/>
            <person name="Kohler A."/>
            <person name="Sanchez-Garcia M."/>
            <person name="Morin E."/>
            <person name="Andreopoulos B."/>
            <person name="Barry K.W."/>
            <person name="Bonito G."/>
            <person name="Buee M."/>
            <person name="Carver A."/>
            <person name="Chen C."/>
            <person name="Cichocki N."/>
            <person name="Clum A."/>
            <person name="Culley D."/>
            <person name="Crous P.W."/>
            <person name="Fauchery L."/>
            <person name="Girlanda M."/>
            <person name="Hayes R.D."/>
            <person name="Keri Z."/>
            <person name="LaButti K."/>
            <person name="Lipzen A."/>
            <person name="Lombard V."/>
            <person name="Magnuson J."/>
            <person name="Maillard F."/>
            <person name="Murat C."/>
            <person name="Nolan M."/>
            <person name="Ohm R.A."/>
            <person name="Pangilinan J."/>
            <person name="Pereira M.F."/>
            <person name="Perotto S."/>
            <person name="Peter M."/>
            <person name="Pfister S."/>
            <person name="Riley R."/>
            <person name="Sitrit Y."/>
            <person name="Stielow J.B."/>
            <person name="Szollosi G."/>
            <person name="Zifcakova L."/>
            <person name="Stursova M."/>
            <person name="Spatafora J.W."/>
            <person name="Tedersoo L."/>
            <person name="Vaario L.M."/>
            <person name="Yamada A."/>
            <person name="Yan M."/>
            <person name="Wang P."/>
            <person name="Xu J."/>
            <person name="Bruns T."/>
            <person name="Baldrian P."/>
            <person name="Vilgalys R."/>
            <person name="Dunand C."/>
            <person name="Henrissat B."/>
            <person name="Grigoriev I.V."/>
            <person name="Hibbett D."/>
            <person name="Nagy L.G."/>
            <person name="Martin F.M."/>
        </authorList>
    </citation>
    <scope>NUCLEOTIDE SEQUENCE</scope>
    <source>
        <strain evidence="8">UP504</strain>
    </source>
</reference>
<evidence type="ECO:0000256" key="4">
    <source>
        <dbReference type="ARBA" id="ARBA00023187"/>
    </source>
</evidence>
<organism evidence="8 9">
    <name type="scientific">Hydnum rufescens UP504</name>
    <dbReference type="NCBI Taxonomy" id="1448309"/>
    <lineage>
        <taxon>Eukaryota</taxon>
        <taxon>Fungi</taxon>
        <taxon>Dikarya</taxon>
        <taxon>Basidiomycota</taxon>
        <taxon>Agaricomycotina</taxon>
        <taxon>Agaricomycetes</taxon>
        <taxon>Cantharellales</taxon>
        <taxon>Hydnaceae</taxon>
        <taxon>Hydnum</taxon>
    </lineage>
</organism>
<dbReference type="Proteomes" id="UP000886523">
    <property type="component" value="Unassembled WGS sequence"/>
</dbReference>
<comment type="similarity">
    <text evidence="2">Belongs to the SNU66/SART1 family.</text>
</comment>
<feature type="region of interest" description="Disordered" evidence="7">
    <location>
        <begin position="347"/>
        <end position="373"/>
    </location>
</feature>
<evidence type="ECO:0000256" key="3">
    <source>
        <dbReference type="ARBA" id="ARBA00022664"/>
    </source>
</evidence>
<dbReference type="OrthoDB" id="5583at2759"/>